<comment type="caution">
    <text evidence="2">The sequence shown here is derived from an EMBL/GenBank/DDBJ whole genome shotgun (WGS) entry which is preliminary data.</text>
</comment>
<dbReference type="Gene3D" id="3.40.50.300">
    <property type="entry name" value="P-loop containing nucleotide triphosphate hydrolases"/>
    <property type="match status" value="1"/>
</dbReference>
<dbReference type="RefSeq" id="WP_184733182.1">
    <property type="nucleotide sequence ID" value="NZ_BMRW01000003.1"/>
</dbReference>
<dbReference type="AlphaFoldDB" id="A0A7W7L9Q0"/>
<sequence length="678" mass="72610">MTHQHQVPGEASGPGAVAVGSNHGIISTGDAATIDNRTLHLPAEAVRAPAEVPAPPGLNNLPAPRSAVFVGRDEDLARLGAAMDGGGAPTVVHGLGGMGKSTLALHYAHRHLGRCNPVWWVPAETPDGITLALADLAAHLDPYANLTATTSAEAAAWATGWLQSHEGWLLVLDNAEAPDDVAPVIGPLTTGQHLITSRRATGWHHLAQPLALRTLDPDASADLLMRIIGEPGEPDDGSADGSDDGSDDAPALAELAAELGHLPLALTQAAAYIQHTAITPASYLARLRRYPARMFAASATDNHERTIARVWQLTLQAIAARDPLAVDILRTFAWLGPDDVPRDLAEALHDDPIAIDEALALLHAYSMITLTPRTFTVHRLVQAVARTPDPADPHRAEQTIGTARRRAVSLLVAALPGDPLFNVAGWPRWRELLPHIEALATRVAPEQDDEHTDAIWRQTSAFLQSEVRLDRAVALAERSVAACERLRGPDDPFTLASRSILGSAYRSAGDVVKAVPLLIRNRDDCERVFGAAHEETLVARGNLAYLYGVTGNLDLATELHSRNLVDCERLLGPDDPHTLSSRSNLASAYREAGDLGRAVPLHEQSAAGYERVFGPDHPETLTARSNLAFAYQLAGDLGRAIPLHEHVLTTRERVLGPAHPHTDLARELLTNARADTPR</sequence>
<protein>
    <submittedName>
        <fullName evidence="2">Uncharacterized protein</fullName>
    </submittedName>
</protein>
<accession>A0A7W7L9Q0</accession>
<dbReference type="Proteomes" id="UP000556436">
    <property type="component" value="Unassembled WGS sequence"/>
</dbReference>
<gene>
    <name evidence="2" type="ORF">FHS38_002166</name>
</gene>
<evidence type="ECO:0000256" key="1">
    <source>
        <dbReference type="SAM" id="MobiDB-lite"/>
    </source>
</evidence>
<name>A0A7W7L9Q0_STRNE</name>
<proteinExistence type="predicted"/>
<dbReference type="SUPFAM" id="SSF52540">
    <property type="entry name" value="P-loop containing nucleoside triphosphate hydrolases"/>
    <property type="match status" value="1"/>
</dbReference>
<keyword evidence="3" id="KW-1185">Reference proteome</keyword>
<feature type="region of interest" description="Disordered" evidence="1">
    <location>
        <begin position="1"/>
        <end position="22"/>
    </location>
</feature>
<evidence type="ECO:0000313" key="3">
    <source>
        <dbReference type="Proteomes" id="UP000556436"/>
    </source>
</evidence>
<reference evidence="2 3" key="1">
    <citation type="submission" date="2020-08" db="EMBL/GenBank/DDBJ databases">
        <title>Genomic Encyclopedia of Type Strains, Phase III (KMG-III): the genomes of soil and plant-associated and newly described type strains.</title>
        <authorList>
            <person name="Whitman W."/>
        </authorList>
    </citation>
    <scope>NUCLEOTIDE SEQUENCE [LARGE SCALE GENOMIC DNA]</scope>
    <source>
        <strain evidence="2 3">CECT 3265</strain>
    </source>
</reference>
<dbReference type="InterPro" id="IPR053137">
    <property type="entry name" value="NLR-like"/>
</dbReference>
<dbReference type="EMBL" id="JACHJG010000003">
    <property type="protein sequence ID" value="MBB4886137.1"/>
    <property type="molecule type" value="Genomic_DNA"/>
</dbReference>
<dbReference type="InterPro" id="IPR011990">
    <property type="entry name" value="TPR-like_helical_dom_sf"/>
</dbReference>
<organism evidence="2 3">
    <name type="scientific">Streptomyces netropsis</name>
    <name type="common">Streptoverticillium netropsis</name>
    <dbReference type="NCBI Taxonomy" id="55404"/>
    <lineage>
        <taxon>Bacteria</taxon>
        <taxon>Bacillati</taxon>
        <taxon>Actinomycetota</taxon>
        <taxon>Actinomycetes</taxon>
        <taxon>Kitasatosporales</taxon>
        <taxon>Streptomycetaceae</taxon>
        <taxon>Streptomyces</taxon>
    </lineage>
</organism>
<dbReference type="InterPro" id="IPR027417">
    <property type="entry name" value="P-loop_NTPase"/>
</dbReference>
<feature type="compositionally biased region" description="Acidic residues" evidence="1">
    <location>
        <begin position="232"/>
        <end position="247"/>
    </location>
</feature>
<dbReference type="PANTHER" id="PTHR46082">
    <property type="entry name" value="ATP/GTP-BINDING PROTEIN-RELATED"/>
    <property type="match status" value="1"/>
</dbReference>
<dbReference type="Pfam" id="PF13374">
    <property type="entry name" value="TPR_10"/>
    <property type="match status" value="4"/>
</dbReference>
<feature type="region of interest" description="Disordered" evidence="1">
    <location>
        <begin position="228"/>
        <end position="249"/>
    </location>
</feature>
<dbReference type="SUPFAM" id="SSF48452">
    <property type="entry name" value="TPR-like"/>
    <property type="match status" value="2"/>
</dbReference>
<dbReference type="PANTHER" id="PTHR46082:SF6">
    <property type="entry name" value="AAA+ ATPASE DOMAIN-CONTAINING PROTEIN-RELATED"/>
    <property type="match status" value="1"/>
</dbReference>
<dbReference type="Gene3D" id="1.25.40.10">
    <property type="entry name" value="Tetratricopeptide repeat domain"/>
    <property type="match status" value="2"/>
</dbReference>
<evidence type="ECO:0000313" key="2">
    <source>
        <dbReference type="EMBL" id="MBB4886137.1"/>
    </source>
</evidence>